<sequence length="311" mass="33573">MVSRPALPVPEALRDEELIRKHYERMARAGLEEDLGYGPDLTTLSTIAKDQVGRRVLRSRASGVLSGLDAISVLLKVAAEPEWGLGGTVEFRTALSNGDRVQPGKEVALLEGDLRAMLQLERSMLNIVSHASAIATHTAEWVERLPEGVVVRDSRKTLPGLRMLQKRAVVHGGGAPHRWALGDQVMVKDNHVLSQADHSQPGSGAEDAGDVVAAYKLVQHCGQWIEVEVDDLEQLRAILPYKPMQILLDNFSLEETRQAVALRDEHSPATLLESSGGLTLDNAADYGATGVDSIAVGALTHSVTVLDLGLD</sequence>
<protein>
    <recommendedName>
        <fullName evidence="5">Nicotinate-nucleotide pyrophosphorylase [carboxylating]</fullName>
        <ecNumber evidence="4">2.4.2.19</ecNumber>
    </recommendedName>
    <alternativeName>
        <fullName evidence="9">Quinolinate phosphoribosyltransferase [decarboxylating]</fullName>
    </alternativeName>
</protein>
<evidence type="ECO:0000256" key="8">
    <source>
        <dbReference type="ARBA" id="ARBA00022679"/>
    </source>
</evidence>
<keyword evidence="15" id="KW-1185">Reference proteome</keyword>
<comment type="similarity">
    <text evidence="3 11">Belongs to the NadC/ModD family.</text>
</comment>
<dbReference type="EMBL" id="CP045032">
    <property type="protein sequence ID" value="QFQ02187.1"/>
    <property type="molecule type" value="Genomic_DNA"/>
</dbReference>
<dbReference type="SUPFAM" id="SSF54675">
    <property type="entry name" value="Nicotinate/Quinolinate PRTase N-terminal domain-like"/>
    <property type="match status" value="1"/>
</dbReference>
<dbReference type="GO" id="GO:0005737">
    <property type="term" value="C:cytoplasm"/>
    <property type="evidence" value="ECO:0007669"/>
    <property type="project" value="TreeGrafter"/>
</dbReference>
<accession>A0A5J6Z9H6</accession>
<dbReference type="Gene3D" id="3.20.20.70">
    <property type="entry name" value="Aldolase class I"/>
    <property type="match status" value="1"/>
</dbReference>
<evidence type="ECO:0000313" key="14">
    <source>
        <dbReference type="EMBL" id="QFQ02187.1"/>
    </source>
</evidence>
<dbReference type="CDD" id="cd01572">
    <property type="entry name" value="QPRTase"/>
    <property type="match status" value="1"/>
</dbReference>
<evidence type="ECO:0000259" key="13">
    <source>
        <dbReference type="Pfam" id="PF02749"/>
    </source>
</evidence>
<proteinExistence type="inferred from homology"/>
<dbReference type="Pfam" id="PF01729">
    <property type="entry name" value="QRPTase_C"/>
    <property type="match status" value="1"/>
</dbReference>
<dbReference type="UniPathway" id="UPA00253">
    <property type="reaction ID" value="UER00331"/>
</dbReference>
<name>A0A5J6Z9H6_9CORY</name>
<evidence type="ECO:0000256" key="10">
    <source>
        <dbReference type="ARBA" id="ARBA00047445"/>
    </source>
</evidence>
<dbReference type="FunFam" id="3.20.20.70:FF:000030">
    <property type="entry name" value="Nicotinate-nucleotide pyrophosphorylase, carboxylating"/>
    <property type="match status" value="1"/>
</dbReference>
<dbReference type="InterPro" id="IPR002638">
    <property type="entry name" value="Quinolinate_PRibosylTrfase_C"/>
</dbReference>
<dbReference type="OrthoDB" id="9782546at2"/>
<evidence type="ECO:0000256" key="4">
    <source>
        <dbReference type="ARBA" id="ARBA00011944"/>
    </source>
</evidence>
<dbReference type="Proteomes" id="UP000326711">
    <property type="component" value="Chromosome"/>
</dbReference>
<dbReference type="InterPro" id="IPR013785">
    <property type="entry name" value="Aldolase_TIM"/>
</dbReference>
<keyword evidence="6" id="KW-0662">Pyridine nucleotide biosynthesis</keyword>
<evidence type="ECO:0000256" key="3">
    <source>
        <dbReference type="ARBA" id="ARBA00009400"/>
    </source>
</evidence>
<dbReference type="GO" id="GO:0004514">
    <property type="term" value="F:nicotinate-nucleotide diphosphorylase (carboxylating) activity"/>
    <property type="evidence" value="ECO:0007669"/>
    <property type="project" value="UniProtKB-EC"/>
</dbReference>
<dbReference type="InterPro" id="IPR004393">
    <property type="entry name" value="NadC"/>
</dbReference>
<dbReference type="KEGG" id="cuo:CUROG_04040"/>
<evidence type="ECO:0000313" key="15">
    <source>
        <dbReference type="Proteomes" id="UP000326711"/>
    </source>
</evidence>
<feature type="domain" description="Quinolinate phosphoribosyl transferase C-terminal" evidence="12">
    <location>
        <begin position="134"/>
        <end position="311"/>
    </location>
</feature>
<evidence type="ECO:0000256" key="1">
    <source>
        <dbReference type="ARBA" id="ARBA00003237"/>
    </source>
</evidence>
<evidence type="ECO:0000256" key="9">
    <source>
        <dbReference type="ARBA" id="ARBA00033102"/>
    </source>
</evidence>
<evidence type="ECO:0000256" key="7">
    <source>
        <dbReference type="ARBA" id="ARBA00022676"/>
    </source>
</evidence>
<dbReference type="InterPro" id="IPR036068">
    <property type="entry name" value="Nicotinate_pribotase-like_C"/>
</dbReference>
<comment type="function">
    <text evidence="1">Involved in the catabolism of quinolinic acid (QA).</text>
</comment>
<evidence type="ECO:0000256" key="2">
    <source>
        <dbReference type="ARBA" id="ARBA00004893"/>
    </source>
</evidence>
<keyword evidence="8 11" id="KW-0808">Transferase</keyword>
<evidence type="ECO:0000259" key="12">
    <source>
        <dbReference type="Pfam" id="PF01729"/>
    </source>
</evidence>
<keyword evidence="7 11" id="KW-0328">Glycosyltransferase</keyword>
<dbReference type="PANTHER" id="PTHR32179:SF3">
    <property type="entry name" value="NICOTINATE-NUCLEOTIDE PYROPHOSPHORYLASE [CARBOXYLATING]"/>
    <property type="match status" value="1"/>
</dbReference>
<dbReference type="RefSeq" id="WP_151902582.1">
    <property type="nucleotide sequence ID" value="NZ_CP045032.1"/>
</dbReference>
<dbReference type="GO" id="GO:0034213">
    <property type="term" value="P:quinolinate catabolic process"/>
    <property type="evidence" value="ECO:0007669"/>
    <property type="project" value="TreeGrafter"/>
</dbReference>
<dbReference type="InterPro" id="IPR027277">
    <property type="entry name" value="NadC/ModD"/>
</dbReference>
<dbReference type="GO" id="GO:0009435">
    <property type="term" value="P:NAD+ biosynthetic process"/>
    <property type="evidence" value="ECO:0007669"/>
    <property type="project" value="UniProtKB-UniPathway"/>
</dbReference>
<dbReference type="PIRSF" id="PIRSF006250">
    <property type="entry name" value="NadC_ModD"/>
    <property type="match status" value="1"/>
</dbReference>
<dbReference type="Gene3D" id="3.90.1170.20">
    <property type="entry name" value="Quinolinate phosphoribosyl transferase, N-terminal domain"/>
    <property type="match status" value="1"/>
</dbReference>
<dbReference type="PANTHER" id="PTHR32179">
    <property type="entry name" value="NICOTINATE-NUCLEOTIDE PYROPHOSPHORYLASE [CARBOXYLATING]"/>
    <property type="match status" value="1"/>
</dbReference>
<comment type="pathway">
    <text evidence="2">Cofactor biosynthesis; NAD(+) biosynthesis; nicotinate D-ribonucleotide from quinolinate: step 1/1.</text>
</comment>
<organism evidence="14 15">
    <name type="scientific">Corynebacterium urogenitale</name>
    <dbReference type="NCBI Taxonomy" id="2487892"/>
    <lineage>
        <taxon>Bacteria</taxon>
        <taxon>Bacillati</taxon>
        <taxon>Actinomycetota</taxon>
        <taxon>Actinomycetes</taxon>
        <taxon>Mycobacteriales</taxon>
        <taxon>Corynebacteriaceae</taxon>
        <taxon>Corynebacterium</taxon>
    </lineage>
</organism>
<dbReference type="NCBIfam" id="TIGR00078">
    <property type="entry name" value="nadC"/>
    <property type="match status" value="1"/>
</dbReference>
<evidence type="ECO:0000256" key="11">
    <source>
        <dbReference type="PIRNR" id="PIRNR006250"/>
    </source>
</evidence>
<dbReference type="AlphaFoldDB" id="A0A5J6Z9H6"/>
<dbReference type="InterPro" id="IPR022412">
    <property type="entry name" value="Quinolinate_PRibosylTrfase_N"/>
</dbReference>
<dbReference type="Pfam" id="PF02749">
    <property type="entry name" value="QRPTase_N"/>
    <property type="match status" value="1"/>
</dbReference>
<reference evidence="15" key="1">
    <citation type="submission" date="2019-10" db="EMBL/GenBank/DDBJ databases">
        <title>Complete genome sequence of Corynebacterium urogenitalis DSM 108747, isolated from the genital tract of a cow.</title>
        <authorList>
            <person name="Ruckert C."/>
            <person name="Ballas P."/>
            <person name="Wagener K."/>
            <person name="Drillich M."/>
            <person name="Kaempfer P."/>
            <person name="Busse H.-J."/>
            <person name="Ehling-Schulz M."/>
        </authorList>
    </citation>
    <scope>NUCLEOTIDE SEQUENCE [LARGE SCALE GENOMIC DNA]</scope>
    <source>
        <strain evidence="15">LMM 1652</strain>
    </source>
</reference>
<evidence type="ECO:0000256" key="5">
    <source>
        <dbReference type="ARBA" id="ARBA00020990"/>
    </source>
</evidence>
<gene>
    <name evidence="14" type="primary">nadC</name>
    <name evidence="14" type="ORF">CUROG_04040</name>
</gene>
<evidence type="ECO:0000256" key="6">
    <source>
        <dbReference type="ARBA" id="ARBA00022642"/>
    </source>
</evidence>
<dbReference type="InterPro" id="IPR037128">
    <property type="entry name" value="Quinolinate_PRibosylTase_N_sf"/>
</dbReference>
<feature type="domain" description="Quinolinate phosphoribosyl transferase N-terminal" evidence="13">
    <location>
        <begin position="40"/>
        <end position="132"/>
    </location>
</feature>
<dbReference type="EC" id="2.4.2.19" evidence="4"/>
<dbReference type="SUPFAM" id="SSF51690">
    <property type="entry name" value="Nicotinate/Quinolinate PRTase C-terminal domain-like"/>
    <property type="match status" value="1"/>
</dbReference>
<comment type="catalytic activity">
    <reaction evidence="10">
        <text>nicotinate beta-D-ribonucleotide + CO2 + diphosphate = quinolinate + 5-phospho-alpha-D-ribose 1-diphosphate + 2 H(+)</text>
        <dbReference type="Rhea" id="RHEA:12733"/>
        <dbReference type="ChEBI" id="CHEBI:15378"/>
        <dbReference type="ChEBI" id="CHEBI:16526"/>
        <dbReference type="ChEBI" id="CHEBI:29959"/>
        <dbReference type="ChEBI" id="CHEBI:33019"/>
        <dbReference type="ChEBI" id="CHEBI:57502"/>
        <dbReference type="ChEBI" id="CHEBI:58017"/>
        <dbReference type="EC" id="2.4.2.19"/>
    </reaction>
</comment>